<dbReference type="PANTHER" id="PTHR11138">
    <property type="entry name" value="METHIONYL-TRNA FORMYLTRANSFERASE"/>
    <property type="match status" value="1"/>
</dbReference>
<dbReference type="InterPro" id="IPR002376">
    <property type="entry name" value="Formyl_transf_N"/>
</dbReference>
<dbReference type="Proteomes" id="UP000244902">
    <property type="component" value="Chromosome"/>
</dbReference>
<dbReference type="EMBL" id="CP022188">
    <property type="protein sequence ID" value="AWI79964.1"/>
    <property type="molecule type" value="Genomic_DNA"/>
</dbReference>
<evidence type="ECO:0000313" key="3">
    <source>
        <dbReference type="EMBL" id="AWI79964.1"/>
    </source>
</evidence>
<dbReference type="Gene3D" id="3.40.50.12230">
    <property type="match status" value="1"/>
</dbReference>
<reference evidence="3 4" key="1">
    <citation type="submission" date="2017-06" db="EMBL/GenBank/DDBJ databases">
        <title>Azoarcus sp. TSNA42 complete genome sequence.</title>
        <authorList>
            <person name="Woo J.-H."/>
            <person name="Kim H.-S."/>
        </authorList>
    </citation>
    <scope>NUCLEOTIDE SEQUENCE [LARGE SCALE GENOMIC DNA]</scope>
    <source>
        <strain evidence="3 4">TSNA42</strain>
    </source>
</reference>
<dbReference type="SUPFAM" id="SSF53328">
    <property type="entry name" value="Formyltransferase"/>
    <property type="match status" value="1"/>
</dbReference>
<dbReference type="CDD" id="cd08651">
    <property type="entry name" value="FMT_core_like_4"/>
    <property type="match status" value="1"/>
</dbReference>
<evidence type="ECO:0000259" key="2">
    <source>
        <dbReference type="Pfam" id="PF02911"/>
    </source>
</evidence>
<evidence type="ECO:0000259" key="1">
    <source>
        <dbReference type="Pfam" id="PF00551"/>
    </source>
</evidence>
<dbReference type="InterPro" id="IPR036477">
    <property type="entry name" value="Formyl_transf_N_sf"/>
</dbReference>
<dbReference type="CDD" id="cd08702">
    <property type="entry name" value="Arna_FMT_C"/>
    <property type="match status" value="1"/>
</dbReference>
<dbReference type="RefSeq" id="WP_108973182.1">
    <property type="nucleotide sequence ID" value="NZ_CP022188.1"/>
</dbReference>
<dbReference type="GO" id="GO:0004479">
    <property type="term" value="F:methionyl-tRNA formyltransferase activity"/>
    <property type="evidence" value="ECO:0007669"/>
    <property type="project" value="TreeGrafter"/>
</dbReference>
<dbReference type="SUPFAM" id="SSF50486">
    <property type="entry name" value="FMT C-terminal domain-like"/>
    <property type="match status" value="1"/>
</dbReference>
<dbReference type="Pfam" id="PF02911">
    <property type="entry name" value="Formyl_trans_C"/>
    <property type="match status" value="1"/>
</dbReference>
<dbReference type="Pfam" id="PF00551">
    <property type="entry name" value="Formyl_trans_N"/>
    <property type="match status" value="1"/>
</dbReference>
<dbReference type="InterPro" id="IPR005793">
    <property type="entry name" value="Formyl_trans_C"/>
</dbReference>
<gene>
    <name evidence="3" type="ORF">CEW87_11665</name>
</gene>
<protein>
    <submittedName>
        <fullName evidence="3">Formyl transferase</fullName>
    </submittedName>
</protein>
<dbReference type="InterPro" id="IPR011034">
    <property type="entry name" value="Formyl_transferase-like_C_sf"/>
</dbReference>
<dbReference type="GO" id="GO:0005829">
    <property type="term" value="C:cytosol"/>
    <property type="evidence" value="ECO:0007669"/>
    <property type="project" value="TreeGrafter"/>
</dbReference>
<organism evidence="3 4">
    <name type="scientific">Parazoarcus communis</name>
    <dbReference type="NCBI Taxonomy" id="41977"/>
    <lineage>
        <taxon>Bacteria</taxon>
        <taxon>Pseudomonadati</taxon>
        <taxon>Pseudomonadota</taxon>
        <taxon>Betaproteobacteria</taxon>
        <taxon>Rhodocyclales</taxon>
        <taxon>Zoogloeaceae</taxon>
        <taxon>Parazoarcus</taxon>
    </lineage>
</organism>
<sequence length="294" mass="32383">MRIVFIGTVHFSLRALERLFDIGADVVGVCTSVDTGENSDYADLGEISRVNQVPCLHVSNVNSAETLEWIRAKRPDVIFCLGWSRLLKRELLELAPMGVVGFHPALLPANRGRHPIIWALVLGLEETGSSFFFMNEGADSGPLISRRSVPIHYEDDAGSLYERITACALNQLDEFVPCLADPDFPLMSQDDALSNTWRKRGAADGRIDWRMPAEGIYNLIRGLTRPYVGAHFDIDGRQVKVWKSEVVRGMPKNIEPGKIVVNPAAPGVVVKCGVDAIRIIEMESGVGLAAGRYL</sequence>
<dbReference type="OrthoDB" id="9802815at2"/>
<feature type="domain" description="Formyl transferase C-terminal" evidence="2">
    <location>
        <begin position="203"/>
        <end position="283"/>
    </location>
</feature>
<feature type="domain" description="Formyl transferase N-terminal" evidence="1">
    <location>
        <begin position="1"/>
        <end position="166"/>
    </location>
</feature>
<keyword evidence="3" id="KW-0808">Transferase</keyword>
<proteinExistence type="predicted"/>
<evidence type="ECO:0000313" key="4">
    <source>
        <dbReference type="Proteomes" id="UP000244902"/>
    </source>
</evidence>
<dbReference type="AlphaFoldDB" id="A0A2U8H2N1"/>
<name>A0A2U8H2N1_9RHOO</name>
<accession>A0A2U8H2N1</accession>
<dbReference type="PANTHER" id="PTHR11138:SF5">
    <property type="entry name" value="METHIONYL-TRNA FORMYLTRANSFERASE, MITOCHONDRIAL"/>
    <property type="match status" value="1"/>
</dbReference>